<evidence type="ECO:0000256" key="6">
    <source>
        <dbReference type="ARBA" id="ARBA00023211"/>
    </source>
</evidence>
<feature type="binding site" evidence="7">
    <location>
        <position position="197"/>
    </location>
    <ligand>
        <name>Zn(2+)</name>
        <dbReference type="ChEBI" id="CHEBI:29105"/>
        <label>1</label>
    </ligand>
</feature>
<feature type="binding site" evidence="7">
    <location>
        <position position="411"/>
    </location>
    <ligand>
        <name>Zn(2+)</name>
        <dbReference type="ChEBI" id="CHEBI:29105"/>
        <label>2</label>
    </ligand>
</feature>
<organism evidence="11 12">
    <name type="scientific">Cryobacterium zhongshanensis</name>
    <dbReference type="NCBI Taxonomy" id="2928153"/>
    <lineage>
        <taxon>Bacteria</taxon>
        <taxon>Bacillati</taxon>
        <taxon>Actinomycetota</taxon>
        <taxon>Actinomycetes</taxon>
        <taxon>Micrococcales</taxon>
        <taxon>Microbacteriaceae</taxon>
        <taxon>Cryobacterium</taxon>
    </lineage>
</organism>
<evidence type="ECO:0000313" key="12">
    <source>
        <dbReference type="Proteomes" id="UP001165341"/>
    </source>
</evidence>
<feature type="binding site" evidence="8">
    <location>
        <position position="292"/>
    </location>
    <ligand>
        <name>allantoate</name>
        <dbReference type="ChEBI" id="CHEBI:17536"/>
    </ligand>
</feature>
<name>A0AA41QW01_9MICO</name>
<dbReference type="SUPFAM" id="SSF53187">
    <property type="entry name" value="Zn-dependent exopeptidases"/>
    <property type="match status" value="1"/>
</dbReference>
<keyword evidence="4 7" id="KW-0479">Metal-binding</keyword>
<keyword evidence="6" id="KW-0464">Manganese</keyword>
<evidence type="ECO:0000256" key="5">
    <source>
        <dbReference type="ARBA" id="ARBA00022801"/>
    </source>
</evidence>
<dbReference type="Gene3D" id="3.40.630.10">
    <property type="entry name" value="Zn peptidases"/>
    <property type="match status" value="1"/>
</dbReference>
<accession>A0AA41QW01</accession>
<feature type="region of interest" description="Disordered" evidence="9">
    <location>
        <begin position="345"/>
        <end position="381"/>
    </location>
</feature>
<evidence type="ECO:0000256" key="7">
    <source>
        <dbReference type="PIRSR" id="PIRSR001235-1"/>
    </source>
</evidence>
<comment type="caution">
    <text evidence="11">The sequence shown here is derived from an EMBL/GenBank/DDBJ whole genome shotgun (WGS) entry which is preliminary data.</text>
</comment>
<feature type="compositionally biased region" description="Low complexity" evidence="9">
    <location>
        <begin position="349"/>
        <end position="358"/>
    </location>
</feature>
<dbReference type="AlphaFoldDB" id="A0AA41QW01"/>
<comment type="cofactor">
    <cofactor evidence="7">
        <name>Zn(2+)</name>
        <dbReference type="ChEBI" id="CHEBI:29105"/>
    </cofactor>
    <text evidence="7">Binds 2 Zn(2+) ions per subunit.</text>
</comment>
<evidence type="ECO:0000256" key="9">
    <source>
        <dbReference type="SAM" id="MobiDB-lite"/>
    </source>
</evidence>
<keyword evidence="5 11" id="KW-0378">Hydrolase</keyword>
<evidence type="ECO:0000256" key="1">
    <source>
        <dbReference type="ARBA" id="ARBA00001936"/>
    </source>
</evidence>
<evidence type="ECO:0000259" key="10">
    <source>
        <dbReference type="Pfam" id="PF07687"/>
    </source>
</evidence>
<gene>
    <name evidence="11" type="ORF">MQH31_12980</name>
</gene>
<dbReference type="NCBIfam" id="TIGR01879">
    <property type="entry name" value="hydantase"/>
    <property type="match status" value="1"/>
</dbReference>
<dbReference type="Proteomes" id="UP001165341">
    <property type="component" value="Unassembled WGS sequence"/>
</dbReference>
<feature type="binding site" evidence="7">
    <location>
        <position position="87"/>
    </location>
    <ligand>
        <name>Zn(2+)</name>
        <dbReference type="ChEBI" id="CHEBI:29105"/>
        <label>1</label>
    </ligand>
</feature>
<reference evidence="11" key="1">
    <citation type="submission" date="2022-03" db="EMBL/GenBank/DDBJ databases">
        <title>Cryobacterium sp. nov. strain ZS14-85, isolated from Antarctic soil.</title>
        <authorList>
            <person name="Li J."/>
            <person name="Niu G."/>
        </authorList>
    </citation>
    <scope>NUCLEOTIDE SEQUENCE</scope>
    <source>
        <strain evidence="11">ZS14-85</strain>
    </source>
</reference>
<dbReference type="PIRSF" id="PIRSF001235">
    <property type="entry name" value="Amidase_carbamoylase"/>
    <property type="match status" value="1"/>
</dbReference>
<protein>
    <submittedName>
        <fullName evidence="11">Zn-dependent hydrolase</fullName>
    </submittedName>
</protein>
<dbReference type="GO" id="GO:0046872">
    <property type="term" value="F:metal ion binding"/>
    <property type="evidence" value="ECO:0007669"/>
    <property type="project" value="UniProtKB-KW"/>
</dbReference>
<dbReference type="PANTHER" id="PTHR32494:SF19">
    <property type="entry name" value="ALLANTOATE DEIMINASE-RELATED"/>
    <property type="match status" value="1"/>
</dbReference>
<feature type="binding site" evidence="7">
    <location>
        <position position="98"/>
    </location>
    <ligand>
        <name>Zn(2+)</name>
        <dbReference type="ChEBI" id="CHEBI:29105"/>
        <label>2</label>
    </ligand>
</feature>
<dbReference type="CDD" id="cd03884">
    <property type="entry name" value="M20_bAS"/>
    <property type="match status" value="1"/>
</dbReference>
<keyword evidence="12" id="KW-1185">Reference proteome</keyword>
<feature type="binding site" evidence="8">
    <location>
        <position position="279"/>
    </location>
    <ligand>
        <name>allantoate</name>
        <dbReference type="ChEBI" id="CHEBI:17536"/>
    </ligand>
</feature>
<comment type="subunit">
    <text evidence="3">Homodimer.</text>
</comment>
<dbReference type="EMBL" id="JALGAR010000003">
    <property type="protein sequence ID" value="MCI4658721.1"/>
    <property type="molecule type" value="Genomic_DNA"/>
</dbReference>
<evidence type="ECO:0000313" key="11">
    <source>
        <dbReference type="EMBL" id="MCI4658721.1"/>
    </source>
</evidence>
<comment type="cofactor">
    <cofactor evidence="1">
        <name>Mn(2+)</name>
        <dbReference type="ChEBI" id="CHEBI:29035"/>
    </cofactor>
</comment>
<dbReference type="Pfam" id="PF07687">
    <property type="entry name" value="M20_dimer"/>
    <property type="match status" value="1"/>
</dbReference>
<dbReference type="SUPFAM" id="SSF55031">
    <property type="entry name" value="Bacterial exopeptidase dimerisation domain"/>
    <property type="match status" value="1"/>
</dbReference>
<evidence type="ECO:0000256" key="8">
    <source>
        <dbReference type="PIRSR" id="PIRSR001235-2"/>
    </source>
</evidence>
<dbReference type="InterPro" id="IPR010158">
    <property type="entry name" value="Amidase_Cbmase"/>
</dbReference>
<dbReference type="RefSeq" id="WP_243012384.1">
    <property type="nucleotide sequence ID" value="NZ_JALGAR010000003.1"/>
</dbReference>
<dbReference type="GO" id="GO:0016813">
    <property type="term" value="F:hydrolase activity, acting on carbon-nitrogen (but not peptide) bonds, in linear amidines"/>
    <property type="evidence" value="ECO:0007669"/>
    <property type="project" value="InterPro"/>
</dbReference>
<keyword evidence="7" id="KW-0862">Zinc</keyword>
<comment type="similarity">
    <text evidence="2">Belongs to the peptidase M20 family.</text>
</comment>
<dbReference type="Gene3D" id="3.30.70.360">
    <property type="match status" value="1"/>
</dbReference>
<feature type="domain" description="Peptidase M20 dimerisation" evidence="10">
    <location>
        <begin position="216"/>
        <end position="313"/>
    </location>
</feature>
<dbReference type="InterPro" id="IPR011650">
    <property type="entry name" value="Peptidase_M20_dimer"/>
</dbReference>
<dbReference type="InterPro" id="IPR002933">
    <property type="entry name" value="Peptidase_M20"/>
</dbReference>
<feature type="binding site" evidence="7">
    <location>
        <position position="98"/>
    </location>
    <ligand>
        <name>Zn(2+)</name>
        <dbReference type="ChEBI" id="CHEBI:29105"/>
        <label>1</label>
    </ligand>
</feature>
<dbReference type="Pfam" id="PF01546">
    <property type="entry name" value="Peptidase_M20"/>
    <property type="match status" value="1"/>
</dbReference>
<sequence>MTAAVPTVSDAEAAVILARCDELARHSSLTDGIERTYLSAEHAAVNYRVAGWMTAAGLTTWQDAAGNQCARLSGSTRGLPALMLGSHLDTVRAAGRYDGILGVLVAIAVAGRIAASGRPLPFALEIAAFGDEEGTRFGTTLLGSRAVAGTWLESWWDLRDAGGVSLREAFLAFGLDPAKVGDAARAPQELLGYLEAHIEQGPVLEEEGRALGVVTGIAGARRFLLTVTGSAGHSGTPWPRRRDALAGAAEGITTIERIARAEGLTATVGHLRVFPDAVNVIPGKVEFSLDLRAPDDADRDRGWTLIESALTDICGTRGLDLASTQVHEAAAVACSPRLRAAIATGIRSTEPTTAPADAARPDEGGSDSGPEAPADDAPRELPSIAGHDAMAIAAITDVGMLFVRCAGGISHHPDESVTAADVALAVDALEAAVRALAADYPAL</sequence>
<evidence type="ECO:0000256" key="2">
    <source>
        <dbReference type="ARBA" id="ARBA00006153"/>
    </source>
</evidence>
<evidence type="ECO:0000256" key="3">
    <source>
        <dbReference type="ARBA" id="ARBA00011738"/>
    </source>
</evidence>
<feature type="binding site" evidence="8">
    <location>
        <position position="222"/>
    </location>
    <ligand>
        <name>allantoate</name>
        <dbReference type="ChEBI" id="CHEBI:17536"/>
    </ligand>
</feature>
<proteinExistence type="inferred from homology"/>
<dbReference type="InterPro" id="IPR036264">
    <property type="entry name" value="Bact_exopeptidase_dim_dom"/>
</dbReference>
<dbReference type="PANTHER" id="PTHR32494">
    <property type="entry name" value="ALLANTOATE DEIMINASE-RELATED"/>
    <property type="match status" value="1"/>
</dbReference>
<feature type="binding site" evidence="7">
    <location>
        <position position="133"/>
    </location>
    <ligand>
        <name>Zn(2+)</name>
        <dbReference type="ChEBI" id="CHEBI:29105"/>
        <label>2</label>
    </ligand>
</feature>
<evidence type="ECO:0000256" key="4">
    <source>
        <dbReference type="ARBA" id="ARBA00022723"/>
    </source>
</evidence>